<reference evidence="6" key="3">
    <citation type="submission" date="2025-09" db="UniProtKB">
        <authorList>
            <consortium name="Ensembl"/>
        </authorList>
    </citation>
    <scope>IDENTIFICATION</scope>
</reference>
<name>H2Z3I3_CIOSA</name>
<dbReference type="GO" id="GO:0090090">
    <property type="term" value="P:negative regulation of canonical Wnt signaling pathway"/>
    <property type="evidence" value="ECO:0007669"/>
    <property type="project" value="TreeGrafter"/>
</dbReference>
<sequence>MCVFGRCKLAVNPGSVGTLCEVSEDCDDGLCCAEVSDFPRLICKPYAKQGERCSVPPVHNPIEFISIPTDQFFCPCVSSLKCVSRDESSASDTDYNTPLFCEVPRINTDNKSSIEKERDLLSRLFPDLIVPHWQQRMETEDDQRFSSQLGPNLHKTTKKAMGINELVM</sequence>
<evidence type="ECO:0000259" key="5">
    <source>
        <dbReference type="Pfam" id="PF06607"/>
    </source>
</evidence>
<dbReference type="HOGENOM" id="CLU_1585894_0_0_1"/>
<dbReference type="Proteomes" id="UP000007875">
    <property type="component" value="Unassembled WGS sequence"/>
</dbReference>
<dbReference type="PANTHER" id="PTHR12113">
    <property type="entry name" value="DICKKOPF3-LIKE 3"/>
    <property type="match status" value="1"/>
</dbReference>
<evidence type="ECO:0000313" key="6">
    <source>
        <dbReference type="Ensembl" id="ENSCSAVP00000012145.1"/>
    </source>
</evidence>
<dbReference type="GeneTree" id="ENSGT00940000172744"/>
<dbReference type="GO" id="GO:0048019">
    <property type="term" value="F:receptor antagonist activity"/>
    <property type="evidence" value="ECO:0007669"/>
    <property type="project" value="TreeGrafter"/>
</dbReference>
<dbReference type="GO" id="GO:0039706">
    <property type="term" value="F:co-receptor binding"/>
    <property type="evidence" value="ECO:0007669"/>
    <property type="project" value="TreeGrafter"/>
</dbReference>
<comment type="subcellular location">
    <subcellularLocation>
        <location evidence="1">Secreted</location>
    </subcellularLocation>
</comment>
<dbReference type="Ensembl" id="ENSCSAVT00000012285.1">
    <property type="protein sequence ID" value="ENSCSAVP00000012145.1"/>
    <property type="gene ID" value="ENSCSAVG00000007143.1"/>
</dbReference>
<organism evidence="6 7">
    <name type="scientific">Ciona savignyi</name>
    <name type="common">Pacific transparent sea squirt</name>
    <dbReference type="NCBI Taxonomy" id="51511"/>
    <lineage>
        <taxon>Eukaryota</taxon>
        <taxon>Metazoa</taxon>
        <taxon>Chordata</taxon>
        <taxon>Tunicata</taxon>
        <taxon>Ascidiacea</taxon>
        <taxon>Phlebobranchia</taxon>
        <taxon>Cionidae</taxon>
        <taxon>Ciona</taxon>
    </lineage>
</organism>
<evidence type="ECO:0000313" key="7">
    <source>
        <dbReference type="Proteomes" id="UP000007875"/>
    </source>
</evidence>
<dbReference type="GO" id="GO:0005615">
    <property type="term" value="C:extracellular space"/>
    <property type="evidence" value="ECO:0007669"/>
    <property type="project" value="TreeGrafter"/>
</dbReference>
<dbReference type="AlphaFoldDB" id="H2Z3I3"/>
<feature type="domain" description="Prokineticin" evidence="5">
    <location>
        <begin position="17"/>
        <end position="87"/>
    </location>
</feature>
<dbReference type="InterPro" id="IPR023569">
    <property type="entry name" value="Prokineticin_domain"/>
</dbReference>
<reference evidence="7" key="1">
    <citation type="submission" date="2003-08" db="EMBL/GenBank/DDBJ databases">
        <authorList>
            <person name="Birren B."/>
            <person name="Nusbaum C."/>
            <person name="Abebe A."/>
            <person name="Abouelleil A."/>
            <person name="Adekoya E."/>
            <person name="Ait-zahra M."/>
            <person name="Allen N."/>
            <person name="Allen T."/>
            <person name="An P."/>
            <person name="Anderson M."/>
            <person name="Anderson S."/>
            <person name="Arachchi H."/>
            <person name="Armbruster J."/>
            <person name="Bachantsang P."/>
            <person name="Baldwin J."/>
            <person name="Barry A."/>
            <person name="Bayul T."/>
            <person name="Blitshsteyn B."/>
            <person name="Bloom T."/>
            <person name="Blye J."/>
            <person name="Boguslavskiy L."/>
            <person name="Borowsky M."/>
            <person name="Boukhgalter B."/>
            <person name="Brunache A."/>
            <person name="Butler J."/>
            <person name="Calixte N."/>
            <person name="Calvo S."/>
            <person name="Camarata J."/>
            <person name="Campo K."/>
            <person name="Chang J."/>
            <person name="Cheshatsang Y."/>
            <person name="Citroen M."/>
            <person name="Collymore A."/>
            <person name="Considine T."/>
            <person name="Cook A."/>
            <person name="Cooke P."/>
            <person name="Corum B."/>
            <person name="Cuomo C."/>
            <person name="David R."/>
            <person name="Dawoe T."/>
            <person name="Degray S."/>
            <person name="Dodge S."/>
            <person name="Dooley K."/>
            <person name="Dorje P."/>
            <person name="Dorjee K."/>
            <person name="Dorris L."/>
            <person name="Duffey N."/>
            <person name="Dupes A."/>
            <person name="Elkins T."/>
            <person name="Engels R."/>
            <person name="Erickson J."/>
            <person name="Farina A."/>
            <person name="Faro S."/>
            <person name="Ferreira P."/>
            <person name="Fischer H."/>
            <person name="Fitzgerald M."/>
            <person name="Foley K."/>
            <person name="Gage D."/>
            <person name="Galagan J."/>
            <person name="Gearin G."/>
            <person name="Gnerre S."/>
            <person name="Gnirke A."/>
            <person name="Goyette A."/>
            <person name="Graham J."/>
            <person name="Grandbois E."/>
            <person name="Gyaltsen K."/>
            <person name="Hafez N."/>
            <person name="Hagopian D."/>
            <person name="Hagos B."/>
            <person name="Hall J."/>
            <person name="Hatcher B."/>
            <person name="Heller A."/>
            <person name="Higgins H."/>
            <person name="Honan T."/>
            <person name="Horn A."/>
            <person name="Houde N."/>
            <person name="Hughes L."/>
            <person name="Hulme W."/>
            <person name="Husby E."/>
            <person name="Iliev I."/>
            <person name="Jaffe D."/>
            <person name="Jones C."/>
            <person name="Kamal M."/>
            <person name="Kamat A."/>
            <person name="Kamvysselis M."/>
            <person name="Karlsson E."/>
            <person name="Kells C."/>
            <person name="Kieu A."/>
            <person name="Kisner P."/>
            <person name="Kodira C."/>
            <person name="Kulbokas E."/>
            <person name="Labutti K."/>
            <person name="Lama D."/>
            <person name="Landers T."/>
            <person name="Leger J."/>
            <person name="Levine S."/>
            <person name="Lewis D."/>
            <person name="Lewis T."/>
            <person name="Lindblad-toh K."/>
            <person name="Liu X."/>
            <person name="Lokyitsang T."/>
            <person name="Lokyitsang Y."/>
            <person name="Lucien O."/>
            <person name="Lui A."/>
            <person name="Ma L.J."/>
            <person name="Mabbitt R."/>
            <person name="Macdonald J."/>
            <person name="Maclean C."/>
            <person name="Major J."/>
            <person name="Manning J."/>
            <person name="Marabella R."/>
            <person name="Maru K."/>
            <person name="Matthews C."/>
            <person name="Mauceli E."/>
            <person name="Mccarthy M."/>
            <person name="Mcdonough S."/>
            <person name="Mcghee T."/>
            <person name="Meldrim J."/>
            <person name="Meneus L."/>
            <person name="Mesirov J."/>
            <person name="Mihalev A."/>
            <person name="Mihova T."/>
            <person name="Mikkelsen T."/>
            <person name="Mlenga V."/>
            <person name="Moru K."/>
            <person name="Mozes J."/>
            <person name="Mulrain L."/>
            <person name="Munson G."/>
            <person name="Naylor J."/>
            <person name="Newes C."/>
            <person name="Nguyen C."/>
            <person name="Nguyen N."/>
            <person name="Nguyen T."/>
            <person name="Nicol R."/>
            <person name="Nielsen C."/>
            <person name="Nizzari M."/>
            <person name="Norbu C."/>
            <person name="Norbu N."/>
            <person name="O'donnell P."/>
            <person name="Okoawo O."/>
            <person name="O'leary S."/>
            <person name="Omotosho B."/>
            <person name="O'neill K."/>
            <person name="Osman S."/>
            <person name="Parker S."/>
            <person name="Perrin D."/>
            <person name="Phunkhang P."/>
            <person name="Piqani B."/>
            <person name="Purcell S."/>
            <person name="Rachupka T."/>
            <person name="Ramasamy U."/>
            <person name="Rameau R."/>
            <person name="Ray V."/>
            <person name="Raymond C."/>
            <person name="Retta R."/>
            <person name="Richardson S."/>
            <person name="Rise C."/>
            <person name="Rodriguez J."/>
            <person name="Rogers J."/>
            <person name="Rogov P."/>
            <person name="Rutman M."/>
            <person name="Schupbach R."/>
            <person name="Seaman C."/>
            <person name="Settipalli S."/>
            <person name="Sharpe T."/>
            <person name="Sheridan J."/>
            <person name="Sherpa N."/>
            <person name="Shi J."/>
            <person name="Smirnov S."/>
            <person name="Smith C."/>
            <person name="Sougnez C."/>
            <person name="Spencer B."/>
            <person name="Stalker J."/>
            <person name="Stange-thomann N."/>
            <person name="Stavropoulos S."/>
            <person name="Stetson K."/>
            <person name="Stone C."/>
            <person name="Stone S."/>
            <person name="Stubbs M."/>
            <person name="Talamas J."/>
            <person name="Tchuinga P."/>
            <person name="Tenzing P."/>
            <person name="Tesfaye S."/>
            <person name="Theodore J."/>
            <person name="Thoulutsang Y."/>
            <person name="Topham K."/>
            <person name="Towey S."/>
            <person name="Tsamla T."/>
            <person name="Tsomo N."/>
            <person name="Vallee D."/>
            <person name="Vassiliev H."/>
            <person name="Venkataraman V."/>
            <person name="Vinson J."/>
            <person name="Vo A."/>
            <person name="Wade C."/>
            <person name="Wang S."/>
            <person name="Wangchuk T."/>
            <person name="Wangdi T."/>
            <person name="Whittaker C."/>
            <person name="Wilkinson J."/>
            <person name="Wu Y."/>
            <person name="Wyman D."/>
            <person name="Yadav S."/>
            <person name="Yang S."/>
            <person name="Yang X."/>
            <person name="Yeager S."/>
            <person name="Yee E."/>
            <person name="Young G."/>
            <person name="Zainoun J."/>
            <person name="Zembeck L."/>
            <person name="Zimmer A."/>
            <person name="Zody M."/>
            <person name="Lander E."/>
        </authorList>
    </citation>
    <scope>NUCLEOTIDE SEQUENCE [LARGE SCALE GENOMIC DNA]</scope>
</reference>
<keyword evidence="7" id="KW-1185">Reference proteome</keyword>
<dbReference type="Pfam" id="PF06607">
    <property type="entry name" value="Prokineticin"/>
    <property type="match status" value="1"/>
</dbReference>
<evidence type="ECO:0000256" key="4">
    <source>
        <dbReference type="ARBA" id="ARBA00023157"/>
    </source>
</evidence>
<keyword evidence="2" id="KW-0964">Secreted</keyword>
<keyword evidence="4" id="KW-1015">Disulfide bond</keyword>
<dbReference type="Gene3D" id="2.10.80.10">
    <property type="entry name" value="Lipase, subunit A"/>
    <property type="match status" value="1"/>
</dbReference>
<evidence type="ECO:0000256" key="1">
    <source>
        <dbReference type="ARBA" id="ARBA00004613"/>
    </source>
</evidence>
<reference evidence="6" key="2">
    <citation type="submission" date="2025-08" db="UniProtKB">
        <authorList>
            <consortium name="Ensembl"/>
        </authorList>
    </citation>
    <scope>IDENTIFICATION</scope>
</reference>
<dbReference type="PANTHER" id="PTHR12113:SF6">
    <property type="entry name" value="DICKKOPF N-TERMINAL CYSTEINE-RICH DOMAIN-CONTAINING PROTEIN"/>
    <property type="match status" value="1"/>
</dbReference>
<dbReference type="InterPro" id="IPR039863">
    <property type="entry name" value="DKK1-4"/>
</dbReference>
<evidence type="ECO:0000256" key="2">
    <source>
        <dbReference type="ARBA" id="ARBA00022525"/>
    </source>
</evidence>
<proteinExistence type="predicted"/>
<protein>
    <recommendedName>
        <fullName evidence="5">Prokineticin domain-containing protein</fullName>
    </recommendedName>
</protein>
<evidence type="ECO:0000256" key="3">
    <source>
        <dbReference type="ARBA" id="ARBA00022729"/>
    </source>
</evidence>
<keyword evidence="3" id="KW-0732">Signal</keyword>
<accession>H2Z3I3</accession>